<keyword evidence="6" id="KW-0446">Lipid-binding</keyword>
<proteinExistence type="inferred from homology"/>
<dbReference type="SUPFAM" id="SSF144000">
    <property type="entry name" value="Oxysterol-binding protein-like"/>
    <property type="match status" value="1"/>
</dbReference>
<dbReference type="PANTHER" id="PTHR10972:SF70">
    <property type="entry name" value="OXYSTEROL-BINDING PROTEIN"/>
    <property type="match status" value="1"/>
</dbReference>
<comment type="subcellular location">
    <subcellularLocation>
        <location evidence="1">Membrane</location>
        <topology evidence="1">Peripheral membrane protein</topology>
    </subcellularLocation>
</comment>
<dbReference type="GO" id="GO:0015485">
    <property type="term" value="F:cholesterol binding"/>
    <property type="evidence" value="ECO:0007669"/>
    <property type="project" value="TreeGrafter"/>
</dbReference>
<dbReference type="SUPFAM" id="SSF50729">
    <property type="entry name" value="PH domain-like"/>
    <property type="match status" value="1"/>
</dbReference>
<name>A0A1A8FNC2_9TELE</name>
<evidence type="ECO:0000259" key="11">
    <source>
        <dbReference type="PROSITE" id="PS50003"/>
    </source>
</evidence>
<dbReference type="AlphaFoldDB" id="A0A1A8FNC2"/>
<evidence type="ECO:0000256" key="10">
    <source>
        <dbReference type="SAM" id="MobiDB-lite"/>
    </source>
</evidence>
<evidence type="ECO:0000256" key="5">
    <source>
        <dbReference type="ARBA" id="ARBA00023055"/>
    </source>
</evidence>
<evidence type="ECO:0000256" key="1">
    <source>
        <dbReference type="ARBA" id="ARBA00004170"/>
    </source>
</evidence>
<evidence type="ECO:0000256" key="2">
    <source>
        <dbReference type="ARBA" id="ARBA00008842"/>
    </source>
</evidence>
<dbReference type="Pfam" id="PF00169">
    <property type="entry name" value="PH"/>
    <property type="match status" value="1"/>
</dbReference>
<keyword evidence="4" id="KW-0597">Phosphoprotein</keyword>
<dbReference type="FunFam" id="2.30.29.30:FF:000256">
    <property type="entry name" value="Oxysterol-binding protein"/>
    <property type="match status" value="1"/>
</dbReference>
<evidence type="ECO:0000256" key="6">
    <source>
        <dbReference type="ARBA" id="ARBA00023121"/>
    </source>
</evidence>
<dbReference type="PROSITE" id="PS50003">
    <property type="entry name" value="PH_DOMAIN"/>
    <property type="match status" value="1"/>
</dbReference>
<feature type="domain" description="PH" evidence="11">
    <location>
        <begin position="20"/>
        <end position="112"/>
    </location>
</feature>
<dbReference type="FunFam" id="2.40.160.120:FF:000003">
    <property type="entry name" value="Oxysterol-binding protein"/>
    <property type="match status" value="1"/>
</dbReference>
<dbReference type="InterPro" id="IPR037239">
    <property type="entry name" value="OSBP_sf"/>
</dbReference>
<keyword evidence="3 9" id="KW-0813">Transport</keyword>
<accession>A0A1A8FNC2</accession>
<evidence type="ECO:0000256" key="9">
    <source>
        <dbReference type="RuleBase" id="RU003845"/>
    </source>
</evidence>
<dbReference type="InterPro" id="IPR011993">
    <property type="entry name" value="PH-like_dom_sf"/>
</dbReference>
<feature type="compositionally biased region" description="Polar residues" evidence="10">
    <location>
        <begin position="268"/>
        <end position="277"/>
    </location>
</feature>
<dbReference type="EMBL" id="HAEB01013826">
    <property type="protein sequence ID" value="SBQ60353.1"/>
    <property type="molecule type" value="Transcribed_RNA"/>
</dbReference>
<dbReference type="Gene3D" id="2.30.29.30">
    <property type="entry name" value="Pleckstrin-homology domain (PH domain)/Phosphotyrosine-binding domain (PTB)"/>
    <property type="match status" value="1"/>
</dbReference>
<dbReference type="InterPro" id="IPR000648">
    <property type="entry name" value="Oxysterol-bd"/>
</dbReference>
<evidence type="ECO:0000256" key="8">
    <source>
        <dbReference type="RuleBase" id="RU003844"/>
    </source>
</evidence>
<sequence length="684" mass="77314">MSEQGKGSASASTAAPAPGSDTYKGWLFKWTNYLKGYQRRWFVLSNGLLSYYRTQAEMAHTCRGTINLATAHIDTEDACNIVLSSGGRTYHLKASTEVERQRWVSALQQAQANSTLLMHHSDDSGDETPVPQEERVLTQGVLKSLASKLEDLSTCNELIGKHGAALQRSLSELEDQRGSNDGTDKVKAVNELVVTFWTWQILTAGGVERSQEGDASDENDEAEFFDAMEDSPSFITVTTGGETRRKRSGSNRSMSGGVPNDWTHNENDITGTNQMQPRRTRRSRIPDKPNYSLNLWSIMKNCIGKDLSRIPMPINFNEPLSMLQRLTEDLEYSELLDRAACCDSALDQMCLVAAFSVSSYSTTVHRTAKPFNPLLGETYELDRLEEYGYRSISEQVSHHPPAAAHHVASQRGWTLWQHITIDSKFRGKYISVMPFGNIHLQFHSNGNHYVWSKVTSTVHNIIVGKLWIDQSGDIDIVNTTTKDTCHLKFSPYSYFSREVPRKVTGVVEDREGAAHYILSGTWDNKMESAKIVESSQGCGGSEGKQKTVYQTLQPKLLWKKYPLPENAENMHFFSSLALTLNEPEEGVAPTDSRLRPDQRLMEAGLWDEANIEKQRLEEHQRLERKRREAQANQALDEGQDIEGYQPVWFEKRTDDCSGESTYVYRGGYWEAKDRQDWSLCPEIF</sequence>
<dbReference type="CDD" id="cd13284">
    <property type="entry name" value="PH_OSBP_ORP4"/>
    <property type="match status" value="1"/>
</dbReference>
<dbReference type="Pfam" id="PF01237">
    <property type="entry name" value="Oxysterol_BP"/>
    <property type="match status" value="1"/>
</dbReference>
<dbReference type="SMART" id="SM00233">
    <property type="entry name" value="PH"/>
    <property type="match status" value="1"/>
</dbReference>
<keyword evidence="7" id="KW-0472">Membrane</keyword>
<organism evidence="12">
    <name type="scientific">Nothobranchius korthausae</name>
    <dbReference type="NCBI Taxonomy" id="1143690"/>
    <lineage>
        <taxon>Eukaryota</taxon>
        <taxon>Metazoa</taxon>
        <taxon>Chordata</taxon>
        <taxon>Craniata</taxon>
        <taxon>Vertebrata</taxon>
        <taxon>Euteleostomi</taxon>
        <taxon>Actinopterygii</taxon>
        <taxon>Neopterygii</taxon>
        <taxon>Teleostei</taxon>
        <taxon>Neoteleostei</taxon>
        <taxon>Acanthomorphata</taxon>
        <taxon>Ovalentaria</taxon>
        <taxon>Atherinomorphae</taxon>
        <taxon>Cyprinodontiformes</taxon>
        <taxon>Nothobranchiidae</taxon>
        <taxon>Nothobranchius</taxon>
    </lineage>
</organism>
<evidence type="ECO:0000256" key="3">
    <source>
        <dbReference type="ARBA" id="ARBA00022448"/>
    </source>
</evidence>
<evidence type="ECO:0000256" key="7">
    <source>
        <dbReference type="ARBA" id="ARBA00023136"/>
    </source>
</evidence>
<evidence type="ECO:0000256" key="4">
    <source>
        <dbReference type="ARBA" id="ARBA00022553"/>
    </source>
</evidence>
<keyword evidence="5 9" id="KW-0445">Lipid transport</keyword>
<dbReference type="PROSITE" id="PS01013">
    <property type="entry name" value="OSBP"/>
    <property type="match status" value="1"/>
</dbReference>
<feature type="region of interest" description="Disordered" evidence="10">
    <location>
        <begin position="235"/>
        <end position="286"/>
    </location>
</feature>
<dbReference type="PANTHER" id="PTHR10972">
    <property type="entry name" value="OXYSTEROL-BINDING PROTEIN-RELATED"/>
    <property type="match status" value="1"/>
</dbReference>
<dbReference type="InterPro" id="IPR018494">
    <property type="entry name" value="Oxysterol-bd_CS"/>
</dbReference>
<dbReference type="GO" id="GO:0005829">
    <property type="term" value="C:cytosol"/>
    <property type="evidence" value="ECO:0007669"/>
    <property type="project" value="TreeGrafter"/>
</dbReference>
<dbReference type="GO" id="GO:0005886">
    <property type="term" value="C:plasma membrane"/>
    <property type="evidence" value="ECO:0007669"/>
    <property type="project" value="TreeGrafter"/>
</dbReference>
<comment type="similarity">
    <text evidence="2 8">Belongs to the OSBP family.</text>
</comment>
<reference evidence="12" key="2">
    <citation type="submission" date="2016-06" db="EMBL/GenBank/DDBJ databases">
        <title>The genome of a short-lived fish provides insights into sex chromosome evolution and the genetic control of aging.</title>
        <authorList>
            <person name="Reichwald K."/>
            <person name="Felder M."/>
            <person name="Petzold A."/>
            <person name="Koch P."/>
            <person name="Groth M."/>
            <person name="Platzer M."/>
        </authorList>
    </citation>
    <scope>NUCLEOTIDE SEQUENCE</scope>
    <source>
        <tissue evidence="12">Brain</tissue>
    </source>
</reference>
<gene>
    <name evidence="12" type="primary">OSBP2</name>
</gene>
<dbReference type="InterPro" id="IPR001849">
    <property type="entry name" value="PH_domain"/>
</dbReference>
<dbReference type="GO" id="GO:0006869">
    <property type="term" value="P:lipid transport"/>
    <property type="evidence" value="ECO:0007669"/>
    <property type="project" value="UniProtKB-KW"/>
</dbReference>
<protein>
    <recommendedName>
        <fullName evidence="9">Oxysterol-binding protein</fullName>
    </recommendedName>
</protein>
<evidence type="ECO:0000313" key="12">
    <source>
        <dbReference type="EMBL" id="SBQ60353.1"/>
    </source>
</evidence>
<reference evidence="12" key="1">
    <citation type="submission" date="2016-05" db="EMBL/GenBank/DDBJ databases">
        <authorList>
            <person name="Lavstsen T."/>
            <person name="Jespersen J.S."/>
        </authorList>
    </citation>
    <scope>NUCLEOTIDE SEQUENCE</scope>
    <source>
        <tissue evidence="12">Brain</tissue>
    </source>
</reference>
<dbReference type="Gene3D" id="2.40.160.120">
    <property type="match status" value="1"/>
</dbReference>
<dbReference type="GO" id="GO:0097038">
    <property type="term" value="C:perinuclear endoplasmic reticulum"/>
    <property type="evidence" value="ECO:0007669"/>
    <property type="project" value="TreeGrafter"/>
</dbReference>